<gene>
    <name evidence="1" type="primary">yddE_1</name>
    <name evidence="1" type="ORF">NCTC9962_05312</name>
</gene>
<sequence>MVGTSQRIAPRWQGARVKGNQGAHWGVTGVIEVTVTIRDNQPEKVTISGAAVILFHAEWAIKL</sequence>
<organism evidence="1 2">
    <name type="scientific">Escherichia coli</name>
    <dbReference type="NCBI Taxonomy" id="562"/>
    <lineage>
        <taxon>Bacteria</taxon>
        <taxon>Pseudomonadati</taxon>
        <taxon>Pseudomonadota</taxon>
        <taxon>Gammaproteobacteria</taxon>
        <taxon>Enterobacterales</taxon>
        <taxon>Enterobacteriaceae</taxon>
        <taxon>Escherichia</taxon>
    </lineage>
</organism>
<dbReference type="EC" id="5.1.-.-" evidence="1"/>
<name>A0A377CWI8_ECOLX</name>
<evidence type="ECO:0000313" key="1">
    <source>
        <dbReference type="EMBL" id="STM07692.1"/>
    </source>
</evidence>
<dbReference type="Proteomes" id="UP000254052">
    <property type="component" value="Unassembled WGS sequence"/>
</dbReference>
<dbReference type="AlphaFoldDB" id="A0A377CWI8"/>
<proteinExistence type="predicted"/>
<evidence type="ECO:0000313" key="2">
    <source>
        <dbReference type="Proteomes" id="UP000254052"/>
    </source>
</evidence>
<accession>A0A377CWI8</accession>
<keyword evidence="1" id="KW-0413">Isomerase</keyword>
<protein>
    <submittedName>
        <fullName evidence="1">Phenazine biosynthesis protein PhzF family protein</fullName>
        <ecNumber evidence="1">5.1.-.-</ecNumber>
    </submittedName>
</protein>
<dbReference type="GO" id="GO:0016853">
    <property type="term" value="F:isomerase activity"/>
    <property type="evidence" value="ECO:0007669"/>
    <property type="project" value="UniProtKB-KW"/>
</dbReference>
<dbReference type="EMBL" id="UGED01000010">
    <property type="protein sequence ID" value="STM07692.1"/>
    <property type="molecule type" value="Genomic_DNA"/>
</dbReference>
<dbReference type="SUPFAM" id="SSF54506">
    <property type="entry name" value="Diaminopimelate epimerase-like"/>
    <property type="match status" value="1"/>
</dbReference>
<reference evidence="1 2" key="1">
    <citation type="submission" date="2018-06" db="EMBL/GenBank/DDBJ databases">
        <authorList>
            <consortium name="Pathogen Informatics"/>
            <person name="Doyle S."/>
        </authorList>
    </citation>
    <scope>NUCLEOTIDE SEQUENCE [LARGE SCALE GENOMIC DNA]</scope>
    <source>
        <strain evidence="1 2">NCTC9962</strain>
    </source>
</reference>